<comment type="caution">
    <text evidence="1">The sequence shown here is derived from an EMBL/GenBank/DDBJ whole genome shotgun (WGS) entry which is preliminary data.</text>
</comment>
<dbReference type="EMBL" id="JACHXW010000016">
    <property type="protein sequence ID" value="MBB3154399.1"/>
    <property type="molecule type" value="Genomic_DNA"/>
</dbReference>
<sequence>MTQDVNIHQALAAVRQATDSTAESWVIGGSASLMLRGLSLAALPRDLDLYCDDQDVANIHKALEPYAVDKPALSVTGMYRSVLSHYRIKGVHVELVGGFRVEAGGSVYETKVRETLLPLSEWIDINGLNLVLPVVPLAHELWFNFLRDRMDRVELIAKACSAAPEKHVHAFAVIEQSNTFTEEAKHSLRRLLANREAGE</sequence>
<evidence type="ECO:0000313" key="2">
    <source>
        <dbReference type="Proteomes" id="UP000518605"/>
    </source>
</evidence>
<accession>A0A7W5CCN4</accession>
<dbReference type="Gene3D" id="3.30.460.40">
    <property type="match status" value="1"/>
</dbReference>
<dbReference type="SUPFAM" id="SSF81301">
    <property type="entry name" value="Nucleotidyltransferase"/>
    <property type="match status" value="1"/>
</dbReference>
<gene>
    <name evidence="1" type="ORF">FHS16_004481</name>
</gene>
<dbReference type="Proteomes" id="UP000518605">
    <property type="component" value="Unassembled WGS sequence"/>
</dbReference>
<protein>
    <recommendedName>
        <fullName evidence="3">Nucleotidyl transferase AbiEii/AbiGii toxin family protein</fullName>
    </recommendedName>
</protein>
<reference evidence="1 2" key="1">
    <citation type="submission" date="2020-08" db="EMBL/GenBank/DDBJ databases">
        <title>Genomic Encyclopedia of Type Strains, Phase III (KMG-III): the genomes of soil and plant-associated and newly described type strains.</title>
        <authorList>
            <person name="Whitman W."/>
        </authorList>
    </citation>
    <scope>NUCLEOTIDE SEQUENCE [LARGE SCALE GENOMIC DNA]</scope>
    <source>
        <strain evidence="1 2">CECT 8234</strain>
    </source>
</reference>
<dbReference type="InterPro" id="IPR043519">
    <property type="entry name" value="NT_sf"/>
</dbReference>
<organism evidence="1 2">
    <name type="scientific">Paenibacillus endophyticus</name>
    <dbReference type="NCBI Taxonomy" id="1294268"/>
    <lineage>
        <taxon>Bacteria</taxon>
        <taxon>Bacillati</taxon>
        <taxon>Bacillota</taxon>
        <taxon>Bacilli</taxon>
        <taxon>Bacillales</taxon>
        <taxon>Paenibacillaceae</taxon>
        <taxon>Paenibacillus</taxon>
    </lineage>
</organism>
<evidence type="ECO:0000313" key="1">
    <source>
        <dbReference type="EMBL" id="MBB3154399.1"/>
    </source>
</evidence>
<proteinExistence type="predicted"/>
<keyword evidence="2" id="KW-1185">Reference proteome</keyword>
<dbReference type="RefSeq" id="WP_183567787.1">
    <property type="nucleotide sequence ID" value="NZ_CBCSLB010000025.1"/>
</dbReference>
<evidence type="ECO:0008006" key="3">
    <source>
        <dbReference type="Google" id="ProtNLM"/>
    </source>
</evidence>
<name>A0A7W5CCN4_9BACL</name>
<dbReference type="AlphaFoldDB" id="A0A7W5CCN4"/>